<gene>
    <name evidence="2" type="ORF">Rsub_02737</name>
</gene>
<name>A0A2V0NRT1_9CHLO</name>
<organism evidence="2 3">
    <name type="scientific">Raphidocelis subcapitata</name>
    <dbReference type="NCBI Taxonomy" id="307507"/>
    <lineage>
        <taxon>Eukaryota</taxon>
        <taxon>Viridiplantae</taxon>
        <taxon>Chlorophyta</taxon>
        <taxon>core chlorophytes</taxon>
        <taxon>Chlorophyceae</taxon>
        <taxon>CS clade</taxon>
        <taxon>Sphaeropleales</taxon>
        <taxon>Selenastraceae</taxon>
        <taxon>Raphidocelis</taxon>
    </lineage>
</organism>
<feature type="compositionally biased region" description="Pro residues" evidence="1">
    <location>
        <begin position="423"/>
        <end position="434"/>
    </location>
</feature>
<evidence type="ECO:0000313" key="2">
    <source>
        <dbReference type="EMBL" id="GBF90029.1"/>
    </source>
</evidence>
<reference evidence="2 3" key="1">
    <citation type="journal article" date="2018" name="Sci. Rep.">
        <title>Raphidocelis subcapitata (=Pseudokirchneriella subcapitata) provides an insight into genome evolution and environmental adaptations in the Sphaeropleales.</title>
        <authorList>
            <person name="Suzuki S."/>
            <person name="Yamaguchi H."/>
            <person name="Nakajima N."/>
            <person name="Kawachi M."/>
        </authorList>
    </citation>
    <scope>NUCLEOTIDE SEQUENCE [LARGE SCALE GENOMIC DNA]</scope>
    <source>
        <strain evidence="2 3">NIES-35</strain>
    </source>
</reference>
<dbReference type="Proteomes" id="UP000247498">
    <property type="component" value="Unassembled WGS sequence"/>
</dbReference>
<accession>A0A2V0NRT1</accession>
<dbReference type="AlphaFoldDB" id="A0A2V0NRT1"/>
<evidence type="ECO:0000256" key="1">
    <source>
        <dbReference type="SAM" id="MobiDB-lite"/>
    </source>
</evidence>
<dbReference type="EMBL" id="BDRX01000014">
    <property type="protein sequence ID" value="GBF90029.1"/>
    <property type="molecule type" value="Genomic_DNA"/>
</dbReference>
<feature type="compositionally biased region" description="Pro residues" evidence="1">
    <location>
        <begin position="261"/>
        <end position="275"/>
    </location>
</feature>
<feature type="region of interest" description="Disordered" evidence="1">
    <location>
        <begin position="251"/>
        <end position="278"/>
    </location>
</feature>
<proteinExistence type="predicted"/>
<sequence>MAVAMLESGTPPRAGARRPLRRARAVAHAPRPVSWRRRRRRISPQENAERTLGGAGGRARAHVPTCARPAPPPQHARRKQIWRDGLTKGRRRARAHTRMHALHARPRARPHTHYWAALAPTTPPARARHCSLAPRSHGGRPCSPAPLFPPGRRAPRPPEAPRRPRAPPPTPPFALKSPVRAGTRPGEPFATRAAGAARRPLLFCFPGRRGPGPRASICRSTACSAPRARAPHAPSARGLCARARAAAARPSRSVSMYVPSTPCPPGPPSAPPPKARPVSPAGPGLCKCSVRPAAAYLKRPFATHSGSNPYTKRKLGFEETLHSSGVVRAPLCPRRARPCPARPAPTRFRTAHIRCFVWSAPKERGGPPRPRLSIAPPVPVLKPAEREELPAAPPAPPARNASQTALAPLPRGERLAWRGAPPRRCPPPARPATPNPCGRVDANTRRRAARQHPAPLARIKETLVEQAAVAACVPTAAP</sequence>
<protein>
    <submittedName>
        <fullName evidence="2">Uncharacterized protein</fullName>
    </submittedName>
</protein>
<feature type="compositionally biased region" description="Basic residues" evidence="1">
    <location>
        <begin position="15"/>
        <end position="25"/>
    </location>
</feature>
<feature type="region of interest" description="Disordered" evidence="1">
    <location>
        <begin position="416"/>
        <end position="440"/>
    </location>
</feature>
<feature type="region of interest" description="Disordered" evidence="1">
    <location>
        <begin position="1"/>
        <end position="79"/>
    </location>
</feature>
<comment type="caution">
    <text evidence="2">The sequence shown here is derived from an EMBL/GenBank/DDBJ whole genome shotgun (WGS) entry which is preliminary data.</text>
</comment>
<evidence type="ECO:0000313" key="3">
    <source>
        <dbReference type="Proteomes" id="UP000247498"/>
    </source>
</evidence>
<feature type="region of interest" description="Disordered" evidence="1">
    <location>
        <begin position="126"/>
        <end position="183"/>
    </location>
</feature>
<dbReference type="InParanoid" id="A0A2V0NRT1"/>
<keyword evidence="3" id="KW-1185">Reference proteome</keyword>